<dbReference type="InterPro" id="IPR023865">
    <property type="entry name" value="Aliphatic_acid_kinase_CS"/>
</dbReference>
<feature type="binding site" evidence="6">
    <location>
        <begin position="207"/>
        <end position="211"/>
    </location>
    <ligand>
        <name>ATP</name>
        <dbReference type="ChEBI" id="CHEBI:30616"/>
    </ligand>
</feature>
<dbReference type="InterPro" id="IPR004372">
    <property type="entry name" value="Ac/propionate_kinase"/>
</dbReference>
<comment type="caution">
    <text evidence="8">The sequence shown here is derived from an EMBL/GenBank/DDBJ whole genome shotgun (WGS) entry which is preliminary data.</text>
</comment>
<keyword evidence="6" id="KW-0479">Metal-binding</keyword>
<keyword evidence="6" id="KW-0460">Magnesium</keyword>
<keyword evidence="3 6" id="KW-0547">Nucleotide-binding</keyword>
<feature type="binding site" evidence="6">
    <location>
        <position position="90"/>
    </location>
    <ligand>
        <name>substrate</name>
    </ligand>
</feature>
<keyword evidence="9" id="KW-1185">Reference proteome</keyword>
<dbReference type="SUPFAM" id="SSF53067">
    <property type="entry name" value="Actin-like ATPase domain"/>
    <property type="match status" value="2"/>
</dbReference>
<evidence type="ECO:0000256" key="6">
    <source>
        <dbReference type="HAMAP-Rule" id="MF_00020"/>
    </source>
</evidence>
<dbReference type="PANTHER" id="PTHR21060">
    <property type="entry name" value="ACETATE KINASE"/>
    <property type="match status" value="1"/>
</dbReference>
<proteinExistence type="inferred from homology"/>
<organism evidence="8 9">
    <name type="scientific">Apilactobacillus xinyiensis</name>
    <dbReference type="NCBI Taxonomy" id="2841032"/>
    <lineage>
        <taxon>Bacteria</taxon>
        <taxon>Bacillati</taxon>
        <taxon>Bacillota</taxon>
        <taxon>Bacilli</taxon>
        <taxon>Lactobacillales</taxon>
        <taxon>Lactobacillaceae</taxon>
        <taxon>Apilactobacillus</taxon>
    </lineage>
</organism>
<dbReference type="GO" id="GO:0016301">
    <property type="term" value="F:kinase activity"/>
    <property type="evidence" value="ECO:0007669"/>
    <property type="project" value="UniProtKB-KW"/>
</dbReference>
<dbReference type="HAMAP" id="MF_00020">
    <property type="entry name" value="Acetate_kinase"/>
    <property type="match status" value="1"/>
</dbReference>
<dbReference type="NCBIfam" id="TIGR00016">
    <property type="entry name" value="ackA"/>
    <property type="match status" value="1"/>
</dbReference>
<feature type="site" description="Transition state stabilizer" evidence="6">
    <location>
        <position position="179"/>
    </location>
</feature>
<reference evidence="8 9" key="1">
    <citation type="submission" date="2021-11" db="EMBL/GenBank/DDBJ databases">
        <title>Comparative genomics of bee honey and flower isolates.</title>
        <authorList>
            <person name="Bechtner J.D."/>
            <person name="Gallus M.K."/>
            <person name="Ehrmann M."/>
        </authorList>
    </citation>
    <scope>NUCLEOTIDE SEQUENCE [LARGE SCALE GENOMIC DNA]</scope>
    <source>
        <strain evidence="8 9">M161</strain>
    </source>
</reference>
<accession>A0ABT0I1R1</accession>
<feature type="binding site" evidence="6">
    <location>
        <position position="8"/>
    </location>
    <ligand>
        <name>Mg(2+)</name>
        <dbReference type="ChEBI" id="CHEBI:18420"/>
    </ligand>
</feature>
<evidence type="ECO:0000256" key="3">
    <source>
        <dbReference type="ARBA" id="ARBA00022741"/>
    </source>
</evidence>
<dbReference type="RefSeq" id="WP_220728122.1">
    <property type="nucleotide sequence ID" value="NZ_BPLM01000005.1"/>
</dbReference>
<comment type="pathway">
    <text evidence="6">Metabolic intermediate biosynthesis; acetyl-CoA biosynthesis; acetyl-CoA from acetate: step 1/2.</text>
</comment>
<dbReference type="PRINTS" id="PR00471">
    <property type="entry name" value="ACETATEKNASE"/>
</dbReference>
<evidence type="ECO:0000256" key="5">
    <source>
        <dbReference type="ARBA" id="ARBA00022840"/>
    </source>
</evidence>
<dbReference type="InterPro" id="IPR000890">
    <property type="entry name" value="Aliphatic_acid_kin_short-chain"/>
</dbReference>
<dbReference type="InterPro" id="IPR043129">
    <property type="entry name" value="ATPase_NBD"/>
</dbReference>
<dbReference type="Pfam" id="PF00871">
    <property type="entry name" value="Acetate_kinase"/>
    <property type="match status" value="1"/>
</dbReference>
<feature type="site" description="Transition state stabilizer" evidence="6">
    <location>
        <position position="240"/>
    </location>
</feature>
<feature type="binding site" evidence="6">
    <location>
        <begin position="283"/>
        <end position="285"/>
    </location>
    <ligand>
        <name>ATP</name>
        <dbReference type="ChEBI" id="CHEBI:30616"/>
    </ligand>
</feature>
<dbReference type="PANTHER" id="PTHR21060:SF15">
    <property type="entry name" value="ACETATE KINASE-RELATED"/>
    <property type="match status" value="1"/>
</dbReference>
<evidence type="ECO:0000256" key="2">
    <source>
        <dbReference type="ARBA" id="ARBA00022679"/>
    </source>
</evidence>
<dbReference type="PROSITE" id="PS01076">
    <property type="entry name" value="ACETATE_KINASE_2"/>
    <property type="match status" value="1"/>
</dbReference>
<keyword evidence="5 6" id="KW-0067">ATP-binding</keyword>
<comment type="catalytic activity">
    <reaction evidence="6">
        <text>acetate + ATP = acetyl phosphate + ADP</text>
        <dbReference type="Rhea" id="RHEA:11352"/>
        <dbReference type="ChEBI" id="CHEBI:22191"/>
        <dbReference type="ChEBI" id="CHEBI:30089"/>
        <dbReference type="ChEBI" id="CHEBI:30616"/>
        <dbReference type="ChEBI" id="CHEBI:456216"/>
        <dbReference type="EC" id="2.7.2.1"/>
    </reaction>
</comment>
<dbReference type="EC" id="2.7.2.1" evidence="6"/>
<keyword evidence="6" id="KW-0963">Cytoplasm</keyword>
<dbReference type="EMBL" id="JAJIAO010000003">
    <property type="protein sequence ID" value="MCK8624649.1"/>
    <property type="molecule type" value="Genomic_DNA"/>
</dbReference>
<evidence type="ECO:0000256" key="1">
    <source>
        <dbReference type="ARBA" id="ARBA00008748"/>
    </source>
</evidence>
<dbReference type="Proteomes" id="UP001522905">
    <property type="component" value="Unassembled WGS sequence"/>
</dbReference>
<evidence type="ECO:0000256" key="4">
    <source>
        <dbReference type="ARBA" id="ARBA00022777"/>
    </source>
</evidence>
<comment type="function">
    <text evidence="6">Catalyzes the formation of acetyl phosphate from acetate and ATP. Can also catalyze the reverse reaction.</text>
</comment>
<feature type="binding site" evidence="6">
    <location>
        <begin position="330"/>
        <end position="334"/>
    </location>
    <ligand>
        <name>ATP</name>
        <dbReference type="ChEBI" id="CHEBI:30616"/>
    </ligand>
</feature>
<sequence>MEKSIAINAGSSTLKFKLFEMPSEKLISSGAIDRIGLTKSDVAIKYGDGQKFHKTMDIKDHEEAIKLVLDKLLSLDIIKDYNEITGVGHRVVAGGEYFTDSTIIDDDVLQKLEDLSELAPLHEPANILGIKAFKHILPNVISVAVFDTSFHTSMPEENYMYALPYKYYREYKARKYGAHGTSYRYVSSRAAAMLGKPLEDLKLVVMHLGAGASICAIDHGKSLDTSMGFTPLTGIMMATRSGDVDPSLLSYIMEKDGISNMSDMINTLNKKSGLLGVSEVSADMRDLEAVQDSNHQAELARNMYMNRIVRYVGQYVAEMNGVDAVVFTAGVGENDIGIRQEVADKLSYFGIAVDPEKNHIRGVERDISTEDATTKTLLIPTNEELMIVRDIERLKK</sequence>
<comment type="subunit">
    <text evidence="6">Homodimer.</text>
</comment>
<comment type="similarity">
    <text evidence="1 6 7">Belongs to the acetokinase family.</text>
</comment>
<evidence type="ECO:0000313" key="8">
    <source>
        <dbReference type="EMBL" id="MCK8624649.1"/>
    </source>
</evidence>
<comment type="subcellular location">
    <subcellularLocation>
        <location evidence="6">Cytoplasm</location>
    </subcellularLocation>
</comment>
<feature type="binding site" evidence="6">
    <location>
        <position position="383"/>
    </location>
    <ligand>
        <name>Mg(2+)</name>
        <dbReference type="ChEBI" id="CHEBI:18420"/>
    </ligand>
</feature>
<evidence type="ECO:0000256" key="7">
    <source>
        <dbReference type="RuleBase" id="RU003835"/>
    </source>
</evidence>
<dbReference type="PIRSF" id="PIRSF000722">
    <property type="entry name" value="Acetate_prop_kin"/>
    <property type="match status" value="1"/>
</dbReference>
<keyword evidence="4 6" id="KW-0418">Kinase</keyword>
<comment type="cofactor">
    <cofactor evidence="6">
        <name>Mg(2+)</name>
        <dbReference type="ChEBI" id="CHEBI:18420"/>
    </cofactor>
    <cofactor evidence="6">
        <name>Mn(2+)</name>
        <dbReference type="ChEBI" id="CHEBI:29035"/>
    </cofactor>
    <text evidence="6">Mg(2+). Can also accept Mn(2+).</text>
</comment>
<evidence type="ECO:0000313" key="9">
    <source>
        <dbReference type="Proteomes" id="UP001522905"/>
    </source>
</evidence>
<gene>
    <name evidence="6" type="primary">ackA</name>
    <name evidence="8" type="ORF">LNP07_03885</name>
</gene>
<name>A0ABT0I1R1_9LACO</name>
<feature type="binding site" evidence="6">
    <location>
        <position position="15"/>
    </location>
    <ligand>
        <name>ATP</name>
        <dbReference type="ChEBI" id="CHEBI:30616"/>
    </ligand>
</feature>
<keyword evidence="2 6" id="KW-0808">Transferase</keyword>
<dbReference type="Gene3D" id="3.30.420.40">
    <property type="match status" value="2"/>
</dbReference>
<protein>
    <recommendedName>
        <fullName evidence="6">Acetate kinase</fullName>
        <ecNumber evidence="6">2.7.2.1</ecNumber>
    </recommendedName>
    <alternativeName>
        <fullName evidence="6">Acetokinase</fullName>
    </alternativeName>
</protein>
<feature type="active site" description="Proton donor/acceptor" evidence="6">
    <location>
        <position position="147"/>
    </location>
</feature>
<dbReference type="CDD" id="cd24010">
    <property type="entry name" value="ASKHA_NBD_AcK_PK"/>
    <property type="match status" value="1"/>
</dbReference>